<proteinExistence type="predicted"/>
<dbReference type="EMBL" id="QEAN01000248">
    <property type="protein sequence ID" value="TPX42012.1"/>
    <property type="molecule type" value="Genomic_DNA"/>
</dbReference>
<feature type="region of interest" description="Disordered" evidence="7">
    <location>
        <begin position="440"/>
        <end position="466"/>
    </location>
</feature>
<dbReference type="AlphaFoldDB" id="A0A507CS60"/>
<keyword evidence="3" id="KW-0597">Phosphoprotein</keyword>
<dbReference type="GO" id="GO:0005737">
    <property type="term" value="C:cytoplasm"/>
    <property type="evidence" value="ECO:0007669"/>
    <property type="project" value="TreeGrafter"/>
</dbReference>
<dbReference type="Gene3D" id="1.20.1270.60">
    <property type="entry name" value="Arfaptin homology (AH) domain/BAR domain"/>
    <property type="match status" value="1"/>
</dbReference>
<keyword evidence="10" id="KW-1185">Reference proteome</keyword>
<evidence type="ECO:0000256" key="1">
    <source>
        <dbReference type="ARBA" id="ARBA00004245"/>
    </source>
</evidence>
<sequence>MSSAVPATALFKEHFLGDNGKGFGKLQQKLISSIDATSELLDSFQLRIDIEQKYATALNSFAIKSLASHSGSVKSALERILTSTAAISKGHDTLSSTIRKELDAPFQAFRDSQRRLKKNVDAEHEKYFKSVEKDLVVVEKAKKEYVLRCREWSKANDLVTKATTDAMTKKKVDELHDKALKAKVEMERAEVDYRGSIAKYNSTQDQYDMKLVGIVDQIQRSEQDRVKLTKNALIAITNMQVQNLGVMASKIWIHQRKAVDIIDDAADNNQFIDTERTGSEHAPRLHFESFFASNSNEENGIKRSASSRSVYSGRSGQPARVSAAIQREASHIVLKEMQDRVATLQSEKEAIEREREEIKRELSSLQSTRTSTAISYTTGATSADSLLRDNADSALKSHRTSMAKIGLMSPASMSGGQSQRISRESSATVMIPNDVSIIESPEPESPSSVSSMADSANNTGRLNTKRSISPPLMEVTTRITPDDLASVWKLDDETSATFPIARRPRESSLTASEFSLMDRINFGDTQDFLNMINSNERNTTTSTSEIATISGGDRPSGLPASPDRPPSHKPPPPPPSACQR</sequence>
<protein>
    <recommendedName>
        <fullName evidence="8">F-BAR domain-containing protein</fullName>
    </recommendedName>
</protein>
<evidence type="ECO:0000256" key="2">
    <source>
        <dbReference type="ARBA" id="ARBA00022490"/>
    </source>
</evidence>
<dbReference type="InterPro" id="IPR027267">
    <property type="entry name" value="AH/BAR_dom_sf"/>
</dbReference>
<feature type="compositionally biased region" description="Low complexity" evidence="7">
    <location>
        <begin position="537"/>
        <end position="550"/>
    </location>
</feature>
<dbReference type="InterPro" id="IPR031160">
    <property type="entry name" value="F_BAR_dom"/>
</dbReference>
<feature type="compositionally biased region" description="Polar residues" evidence="7">
    <location>
        <begin position="452"/>
        <end position="466"/>
    </location>
</feature>
<dbReference type="GO" id="GO:0043226">
    <property type="term" value="C:organelle"/>
    <property type="evidence" value="ECO:0007669"/>
    <property type="project" value="UniProtKB-ARBA"/>
</dbReference>
<feature type="coiled-coil region" evidence="6">
    <location>
        <begin position="334"/>
        <end position="368"/>
    </location>
</feature>
<keyword evidence="2" id="KW-0963">Cytoplasm</keyword>
<feature type="compositionally biased region" description="Pro residues" evidence="7">
    <location>
        <begin position="562"/>
        <end position="580"/>
    </location>
</feature>
<evidence type="ECO:0000256" key="7">
    <source>
        <dbReference type="SAM" id="MobiDB-lite"/>
    </source>
</evidence>
<feature type="compositionally biased region" description="Low complexity" evidence="7">
    <location>
        <begin position="303"/>
        <end position="315"/>
    </location>
</feature>
<evidence type="ECO:0000256" key="3">
    <source>
        <dbReference type="ARBA" id="ARBA00022553"/>
    </source>
</evidence>
<dbReference type="InterPro" id="IPR001060">
    <property type="entry name" value="FCH_dom"/>
</dbReference>
<feature type="region of interest" description="Disordered" evidence="7">
    <location>
        <begin position="296"/>
        <end position="316"/>
    </location>
</feature>
<dbReference type="Pfam" id="PF00611">
    <property type="entry name" value="FCH"/>
    <property type="match status" value="1"/>
</dbReference>
<dbReference type="PROSITE" id="PS51741">
    <property type="entry name" value="F_BAR"/>
    <property type="match status" value="1"/>
</dbReference>
<evidence type="ECO:0000256" key="4">
    <source>
        <dbReference type="ARBA" id="ARBA00023212"/>
    </source>
</evidence>
<dbReference type="SUPFAM" id="SSF103657">
    <property type="entry name" value="BAR/IMD domain-like"/>
    <property type="match status" value="1"/>
</dbReference>
<dbReference type="STRING" id="286115.A0A507CS60"/>
<comment type="subcellular location">
    <subcellularLocation>
        <location evidence="1">Cytoplasm</location>
        <location evidence="1">Cytoskeleton</location>
    </subcellularLocation>
</comment>
<organism evidence="9 10">
    <name type="scientific">Synchytrium endobioticum</name>
    <dbReference type="NCBI Taxonomy" id="286115"/>
    <lineage>
        <taxon>Eukaryota</taxon>
        <taxon>Fungi</taxon>
        <taxon>Fungi incertae sedis</taxon>
        <taxon>Chytridiomycota</taxon>
        <taxon>Chytridiomycota incertae sedis</taxon>
        <taxon>Chytridiomycetes</taxon>
        <taxon>Synchytriales</taxon>
        <taxon>Synchytriaceae</taxon>
        <taxon>Synchytrium</taxon>
    </lineage>
</organism>
<evidence type="ECO:0000256" key="5">
    <source>
        <dbReference type="PROSITE-ProRule" id="PRU01077"/>
    </source>
</evidence>
<evidence type="ECO:0000259" key="8">
    <source>
        <dbReference type="PROSITE" id="PS51741"/>
    </source>
</evidence>
<feature type="compositionally biased region" description="Low complexity" evidence="7">
    <location>
        <begin position="440"/>
        <end position="451"/>
    </location>
</feature>
<keyword evidence="4" id="KW-0206">Cytoskeleton</keyword>
<dbReference type="PANTHER" id="PTHR23065:SF7">
    <property type="entry name" value="NOSTRIN, ISOFORM H"/>
    <property type="match status" value="1"/>
</dbReference>
<dbReference type="VEuPathDB" id="FungiDB:SeMB42_g05312"/>
<evidence type="ECO:0000313" key="9">
    <source>
        <dbReference type="EMBL" id="TPX42012.1"/>
    </source>
</evidence>
<name>A0A507CS60_9FUNG</name>
<accession>A0A507CS60</accession>
<evidence type="ECO:0000313" key="10">
    <source>
        <dbReference type="Proteomes" id="UP000317494"/>
    </source>
</evidence>
<comment type="caution">
    <text evidence="9">The sequence shown here is derived from an EMBL/GenBank/DDBJ whole genome shotgun (WGS) entry which is preliminary data.</text>
</comment>
<gene>
    <name evidence="9" type="ORF">SeMB42_g05312</name>
</gene>
<dbReference type="Proteomes" id="UP000317494">
    <property type="component" value="Unassembled WGS sequence"/>
</dbReference>
<dbReference type="PANTHER" id="PTHR23065">
    <property type="entry name" value="PROLINE-SERINE-THREONINE PHOSPHATASE INTERACTING PROTEIN 1"/>
    <property type="match status" value="1"/>
</dbReference>
<evidence type="ECO:0000256" key="6">
    <source>
        <dbReference type="SAM" id="Coils"/>
    </source>
</evidence>
<keyword evidence="5 6" id="KW-0175">Coiled coil</keyword>
<feature type="region of interest" description="Disordered" evidence="7">
    <location>
        <begin position="537"/>
        <end position="580"/>
    </location>
</feature>
<feature type="domain" description="F-BAR" evidence="8">
    <location>
        <begin position="9"/>
        <end position="267"/>
    </location>
</feature>
<dbReference type="GO" id="GO:0005886">
    <property type="term" value="C:plasma membrane"/>
    <property type="evidence" value="ECO:0007669"/>
    <property type="project" value="TreeGrafter"/>
</dbReference>
<reference evidence="9 10" key="1">
    <citation type="journal article" date="2019" name="Sci. Rep.">
        <title>Comparative genomics of chytrid fungi reveal insights into the obligate biotrophic and pathogenic lifestyle of Synchytrium endobioticum.</title>
        <authorList>
            <person name="van de Vossenberg B.T.L.H."/>
            <person name="Warris S."/>
            <person name="Nguyen H.D.T."/>
            <person name="van Gent-Pelzer M.P.E."/>
            <person name="Joly D.L."/>
            <person name="van de Geest H.C."/>
            <person name="Bonants P.J.M."/>
            <person name="Smith D.S."/>
            <person name="Levesque C.A."/>
            <person name="van der Lee T.A.J."/>
        </authorList>
    </citation>
    <scope>NUCLEOTIDE SEQUENCE [LARGE SCALE GENOMIC DNA]</scope>
    <source>
        <strain evidence="9 10">MB42</strain>
    </source>
</reference>